<evidence type="ECO:0000313" key="1">
    <source>
        <dbReference type="EMBL" id="EGJ29862.1"/>
    </source>
</evidence>
<organism evidence="1 2">
    <name type="scientific">Moorena producens 3L</name>
    <dbReference type="NCBI Taxonomy" id="489825"/>
    <lineage>
        <taxon>Bacteria</taxon>
        <taxon>Bacillati</taxon>
        <taxon>Cyanobacteriota</taxon>
        <taxon>Cyanophyceae</taxon>
        <taxon>Coleofasciculales</taxon>
        <taxon>Coleofasciculaceae</taxon>
        <taxon>Moorena</taxon>
    </lineage>
</organism>
<sequence length="41" mass="4664">MLKVEGLIGLIELKVERDRVAFWPRLKVEGLIGLMVGWLKG</sequence>
<gene>
    <name evidence="1" type="ORF">LYNGBM3L_59600</name>
</gene>
<dbReference type="EMBL" id="GL890965">
    <property type="protein sequence ID" value="EGJ29862.1"/>
    <property type="molecule type" value="Genomic_DNA"/>
</dbReference>
<protein>
    <submittedName>
        <fullName evidence="1">Uncharacterized protein</fullName>
    </submittedName>
</protein>
<dbReference type="Proteomes" id="UP000003959">
    <property type="component" value="Unassembled WGS sequence"/>
</dbReference>
<evidence type="ECO:0000313" key="2">
    <source>
        <dbReference type="Proteomes" id="UP000003959"/>
    </source>
</evidence>
<keyword evidence="2" id="KW-1185">Reference proteome</keyword>
<name>F4XZU4_9CYAN</name>
<reference evidence="2" key="1">
    <citation type="journal article" date="2011" name="Proc. Natl. Acad. Sci. U.S.A.">
        <title>Genomic insights into the physiology and ecology of the marine filamentous cyanobacterium Lyngbya majuscula.</title>
        <authorList>
            <person name="Jones A.C."/>
            <person name="Monroe E.A."/>
            <person name="Podell S."/>
            <person name="Hess W.R."/>
            <person name="Klages S."/>
            <person name="Esquenazi E."/>
            <person name="Niessen S."/>
            <person name="Hoover H."/>
            <person name="Rothmann M."/>
            <person name="Lasken R.S."/>
            <person name="Yates J.R.III."/>
            <person name="Reinhardt R."/>
            <person name="Kube M."/>
            <person name="Burkart M.D."/>
            <person name="Allen E.E."/>
            <person name="Dorrestein P.C."/>
            <person name="Gerwick W.H."/>
            <person name="Gerwick L."/>
        </authorList>
    </citation>
    <scope>NUCLEOTIDE SEQUENCE [LARGE SCALE GENOMIC DNA]</scope>
    <source>
        <strain evidence="2">3L</strain>
    </source>
</reference>
<proteinExistence type="predicted"/>
<dbReference type="AlphaFoldDB" id="F4XZU4"/>
<accession>F4XZU4</accession>
<dbReference type="HOGENOM" id="CLU_3272909_0_0_3"/>